<dbReference type="CDD" id="cd05466">
    <property type="entry name" value="PBP2_LTTR_substrate"/>
    <property type="match status" value="1"/>
</dbReference>
<keyword evidence="2" id="KW-0805">Transcription regulation</keyword>
<keyword evidence="4" id="KW-0804">Transcription</keyword>
<dbReference type="SUPFAM" id="SSF46785">
    <property type="entry name" value="Winged helix' DNA-binding domain"/>
    <property type="match status" value="1"/>
</dbReference>
<name>A0ABV7WR32_9GAMM</name>
<dbReference type="Gene3D" id="1.10.10.10">
    <property type="entry name" value="Winged helix-like DNA-binding domain superfamily/Winged helix DNA-binding domain"/>
    <property type="match status" value="1"/>
</dbReference>
<organism evidence="6 7">
    <name type="scientific">Reinekea marina</name>
    <dbReference type="NCBI Taxonomy" id="1310421"/>
    <lineage>
        <taxon>Bacteria</taxon>
        <taxon>Pseudomonadati</taxon>
        <taxon>Pseudomonadota</taxon>
        <taxon>Gammaproteobacteria</taxon>
        <taxon>Oceanospirillales</taxon>
        <taxon>Saccharospirillaceae</taxon>
        <taxon>Reinekea</taxon>
    </lineage>
</organism>
<comment type="caution">
    <text evidence="6">The sequence shown here is derived from an EMBL/GenBank/DDBJ whole genome shotgun (WGS) entry which is preliminary data.</text>
</comment>
<dbReference type="InterPro" id="IPR036390">
    <property type="entry name" value="WH_DNA-bd_sf"/>
</dbReference>
<dbReference type="PANTHER" id="PTHR30126:SF98">
    <property type="entry name" value="HTH-TYPE TRANSCRIPTIONAL ACTIVATOR BAUR"/>
    <property type="match status" value="1"/>
</dbReference>
<evidence type="ECO:0000256" key="3">
    <source>
        <dbReference type="ARBA" id="ARBA00023125"/>
    </source>
</evidence>
<protein>
    <submittedName>
        <fullName evidence="6">LysR family transcriptional regulator</fullName>
    </submittedName>
</protein>
<dbReference type="RefSeq" id="WP_290280441.1">
    <property type="nucleotide sequence ID" value="NZ_JAUFQI010000001.1"/>
</dbReference>
<evidence type="ECO:0000313" key="7">
    <source>
        <dbReference type="Proteomes" id="UP001595710"/>
    </source>
</evidence>
<proteinExistence type="inferred from homology"/>
<dbReference type="Gene3D" id="3.40.190.290">
    <property type="match status" value="1"/>
</dbReference>
<dbReference type="PROSITE" id="PS50931">
    <property type="entry name" value="HTH_LYSR"/>
    <property type="match status" value="1"/>
</dbReference>
<dbReference type="Proteomes" id="UP001595710">
    <property type="component" value="Unassembled WGS sequence"/>
</dbReference>
<reference evidence="7" key="1">
    <citation type="journal article" date="2019" name="Int. J. Syst. Evol. Microbiol.">
        <title>The Global Catalogue of Microorganisms (GCM) 10K type strain sequencing project: providing services to taxonomists for standard genome sequencing and annotation.</title>
        <authorList>
            <consortium name="The Broad Institute Genomics Platform"/>
            <consortium name="The Broad Institute Genome Sequencing Center for Infectious Disease"/>
            <person name="Wu L."/>
            <person name="Ma J."/>
        </authorList>
    </citation>
    <scope>NUCLEOTIDE SEQUENCE [LARGE SCALE GENOMIC DNA]</scope>
    <source>
        <strain evidence="7">CECT 8288</strain>
    </source>
</reference>
<accession>A0ABV7WR32</accession>
<dbReference type="InterPro" id="IPR036388">
    <property type="entry name" value="WH-like_DNA-bd_sf"/>
</dbReference>
<gene>
    <name evidence="6" type="ORF">ACFOND_04305</name>
</gene>
<evidence type="ECO:0000256" key="1">
    <source>
        <dbReference type="ARBA" id="ARBA00009437"/>
    </source>
</evidence>
<dbReference type="PANTHER" id="PTHR30126">
    <property type="entry name" value="HTH-TYPE TRANSCRIPTIONAL REGULATOR"/>
    <property type="match status" value="1"/>
</dbReference>
<feature type="domain" description="HTH lysR-type" evidence="5">
    <location>
        <begin position="15"/>
        <end position="72"/>
    </location>
</feature>
<evidence type="ECO:0000313" key="6">
    <source>
        <dbReference type="EMBL" id="MFC3700854.1"/>
    </source>
</evidence>
<dbReference type="Pfam" id="PF03466">
    <property type="entry name" value="LysR_substrate"/>
    <property type="match status" value="1"/>
</dbReference>
<dbReference type="EMBL" id="JBHRYN010000007">
    <property type="protein sequence ID" value="MFC3700854.1"/>
    <property type="molecule type" value="Genomic_DNA"/>
</dbReference>
<dbReference type="SUPFAM" id="SSF53850">
    <property type="entry name" value="Periplasmic binding protein-like II"/>
    <property type="match status" value="1"/>
</dbReference>
<evidence type="ECO:0000256" key="2">
    <source>
        <dbReference type="ARBA" id="ARBA00023015"/>
    </source>
</evidence>
<evidence type="ECO:0000256" key="4">
    <source>
        <dbReference type="ARBA" id="ARBA00023163"/>
    </source>
</evidence>
<dbReference type="Pfam" id="PF00126">
    <property type="entry name" value="HTH_1"/>
    <property type="match status" value="1"/>
</dbReference>
<dbReference type="InterPro" id="IPR005119">
    <property type="entry name" value="LysR_subst-bd"/>
</dbReference>
<sequence>MASKHALIPRPVSEYDLRLLRIFKVVVDCGGFAAAEPVLNITRSTISVHMSNLETRMNVKLASRGRGGFSLTEEGKAVYEASLVMFRALNDFALQVQNLDNELNGEISILCSDQVALSNQLRLADVIAQMQERAPNVQPAINADTIPNIEQAILNAEADIGIIPEYRHIDGLSYQQCYTEPYYLCIGKQHPLFEKEDQHISDDEVYNCQTVHPGVDVNLSGLKQFEKMNLAARAYQFETRTPLILSGKYLGFFPLSFIQTFIDRGDIRLLQPERRFYSVDHVLVTRNTGRTDQKVNLFLDAFATAQASSL</sequence>
<comment type="similarity">
    <text evidence="1">Belongs to the LysR transcriptional regulatory family.</text>
</comment>
<keyword evidence="3" id="KW-0238">DNA-binding</keyword>
<dbReference type="InterPro" id="IPR000847">
    <property type="entry name" value="LysR_HTH_N"/>
</dbReference>
<evidence type="ECO:0000259" key="5">
    <source>
        <dbReference type="PROSITE" id="PS50931"/>
    </source>
</evidence>
<keyword evidence="7" id="KW-1185">Reference proteome</keyword>